<comment type="caution">
    <text evidence="1">The sequence shown here is derived from an EMBL/GenBank/DDBJ whole genome shotgun (WGS) entry which is preliminary data.</text>
</comment>
<proteinExistence type="predicted"/>
<accession>A0ABM9DIT0</accession>
<sequence>MWHCSHMESPNAHDIVAQAQVRNQRARANRKIGLPAVGIFWLLPDRLLTSVTELEDAQDYGALKISRCDHLPYWRTIQRMVGSLGCAIPNVIGYPYEFWPRGRVSYDTRRGTFLLLADEKILRNVHALDEIFSTFCLPLQRTQIRGDEHYSTYAQQ</sequence>
<organism evidence="1 2">
    <name type="scientific">Mesorhizobium escarrei</name>
    <dbReference type="NCBI Taxonomy" id="666018"/>
    <lineage>
        <taxon>Bacteria</taxon>
        <taxon>Pseudomonadati</taxon>
        <taxon>Pseudomonadota</taxon>
        <taxon>Alphaproteobacteria</taxon>
        <taxon>Hyphomicrobiales</taxon>
        <taxon>Phyllobacteriaceae</taxon>
        <taxon>Mesorhizobium</taxon>
    </lineage>
</organism>
<gene>
    <name evidence="1" type="ORF">MES5069_1360006</name>
</gene>
<evidence type="ECO:0000313" key="1">
    <source>
        <dbReference type="EMBL" id="CAH2396485.1"/>
    </source>
</evidence>
<name>A0ABM9DIT0_9HYPH</name>
<keyword evidence="2" id="KW-1185">Reference proteome</keyword>
<protein>
    <submittedName>
        <fullName evidence="1">Uncharacterized protein</fullName>
    </submittedName>
</protein>
<dbReference type="Proteomes" id="UP001153050">
    <property type="component" value="Unassembled WGS sequence"/>
</dbReference>
<reference evidence="1 2" key="1">
    <citation type="submission" date="2022-03" db="EMBL/GenBank/DDBJ databases">
        <authorList>
            <person name="Brunel B."/>
        </authorList>
    </citation>
    <scope>NUCLEOTIDE SEQUENCE [LARGE SCALE GENOMIC DNA]</scope>
    <source>
        <strain evidence="1">STM5069sample</strain>
    </source>
</reference>
<evidence type="ECO:0000313" key="2">
    <source>
        <dbReference type="Proteomes" id="UP001153050"/>
    </source>
</evidence>
<dbReference type="EMBL" id="CAKXZT010000042">
    <property type="protein sequence ID" value="CAH2396485.1"/>
    <property type="molecule type" value="Genomic_DNA"/>
</dbReference>